<accession>A0A2P2PCH3</accession>
<protein>
    <submittedName>
        <fullName evidence="1">Uncharacterized protein</fullName>
    </submittedName>
</protein>
<sequence>MTELLQEFLTVPS</sequence>
<dbReference type="EMBL" id="GGEC01071948">
    <property type="protein sequence ID" value="MBX52432.1"/>
    <property type="molecule type" value="Transcribed_RNA"/>
</dbReference>
<name>A0A2P2PCH3_RHIMU</name>
<organism evidence="1">
    <name type="scientific">Rhizophora mucronata</name>
    <name type="common">Asiatic mangrove</name>
    <dbReference type="NCBI Taxonomy" id="61149"/>
    <lineage>
        <taxon>Eukaryota</taxon>
        <taxon>Viridiplantae</taxon>
        <taxon>Streptophyta</taxon>
        <taxon>Embryophyta</taxon>
        <taxon>Tracheophyta</taxon>
        <taxon>Spermatophyta</taxon>
        <taxon>Magnoliopsida</taxon>
        <taxon>eudicotyledons</taxon>
        <taxon>Gunneridae</taxon>
        <taxon>Pentapetalae</taxon>
        <taxon>rosids</taxon>
        <taxon>fabids</taxon>
        <taxon>Malpighiales</taxon>
        <taxon>Rhizophoraceae</taxon>
        <taxon>Rhizophora</taxon>
    </lineage>
</organism>
<evidence type="ECO:0000313" key="1">
    <source>
        <dbReference type="EMBL" id="MBX52432.1"/>
    </source>
</evidence>
<reference evidence="1" key="1">
    <citation type="submission" date="2018-02" db="EMBL/GenBank/DDBJ databases">
        <title>Rhizophora mucronata_Transcriptome.</title>
        <authorList>
            <person name="Meera S.P."/>
            <person name="Sreeshan A."/>
            <person name="Augustine A."/>
        </authorList>
    </citation>
    <scope>NUCLEOTIDE SEQUENCE</scope>
    <source>
        <tissue evidence="1">Leaf</tissue>
    </source>
</reference>
<proteinExistence type="predicted"/>